<dbReference type="InterPro" id="IPR006311">
    <property type="entry name" value="TAT_signal"/>
</dbReference>
<gene>
    <name evidence="13" type="primary">psrA</name>
    <name evidence="13" type="ORF">CODIS_25690</name>
</gene>
<dbReference type="SUPFAM" id="SSF50692">
    <property type="entry name" value="ADC-like"/>
    <property type="match status" value="1"/>
</dbReference>
<evidence type="ECO:0000259" key="12">
    <source>
        <dbReference type="PROSITE" id="PS51669"/>
    </source>
</evidence>
<evidence type="ECO:0000256" key="5">
    <source>
        <dbReference type="ARBA" id="ARBA00022723"/>
    </source>
</evidence>
<proteinExistence type="inferred from homology"/>
<comment type="similarity">
    <text evidence="2">Belongs to the prokaryotic molybdopterin-containing oxidoreductase family.</text>
</comment>
<keyword evidence="9" id="KW-0411">Iron-sulfur</keyword>
<dbReference type="PROSITE" id="PS51257">
    <property type="entry name" value="PROKAR_LIPOPROTEIN"/>
    <property type="match status" value="1"/>
</dbReference>
<dbReference type="PROSITE" id="PS00932">
    <property type="entry name" value="MOLYBDOPTERIN_PROK_3"/>
    <property type="match status" value="1"/>
</dbReference>
<evidence type="ECO:0000256" key="11">
    <source>
        <dbReference type="SAM" id="SignalP"/>
    </source>
</evidence>
<evidence type="ECO:0000256" key="10">
    <source>
        <dbReference type="SAM" id="MobiDB-lite"/>
    </source>
</evidence>
<dbReference type="GO" id="GO:0016491">
    <property type="term" value="F:oxidoreductase activity"/>
    <property type="evidence" value="ECO:0007669"/>
    <property type="project" value="UniProtKB-KW"/>
</dbReference>
<name>A0A7Z0VKI6_9GAMM</name>
<dbReference type="Pfam" id="PF04879">
    <property type="entry name" value="Molybdop_Fe4S4"/>
    <property type="match status" value="1"/>
</dbReference>
<dbReference type="NCBIfam" id="TIGR01409">
    <property type="entry name" value="TAT_signal_seq"/>
    <property type="match status" value="1"/>
</dbReference>
<dbReference type="InterPro" id="IPR019546">
    <property type="entry name" value="TAT_signal_bac_arc"/>
</dbReference>
<keyword evidence="14" id="KW-1185">Reference proteome</keyword>
<dbReference type="EMBL" id="MARB01000013">
    <property type="protein sequence ID" value="ODJ87317.1"/>
    <property type="molecule type" value="Genomic_DNA"/>
</dbReference>
<comment type="cofactor">
    <cofactor evidence="1">
        <name>Mo-bis(molybdopterin guanine dinucleotide)</name>
        <dbReference type="ChEBI" id="CHEBI:60539"/>
    </cofactor>
</comment>
<keyword evidence="6 11" id="KW-0732">Signal</keyword>
<dbReference type="Pfam" id="PF00384">
    <property type="entry name" value="Molybdopterin"/>
    <property type="match status" value="1"/>
</dbReference>
<dbReference type="Gene3D" id="3.30.2070.10">
    <property type="entry name" value="Formate dehydrogenase/DMSO reductase"/>
    <property type="match status" value="1"/>
</dbReference>
<feature type="region of interest" description="Disordered" evidence="10">
    <location>
        <begin position="781"/>
        <end position="800"/>
    </location>
</feature>
<dbReference type="OrthoDB" id="9815647at2"/>
<keyword evidence="7" id="KW-0560">Oxidoreductase</keyword>
<dbReference type="AlphaFoldDB" id="A0A7Z0VKI6"/>
<feature type="domain" description="4Fe-4S Mo/W bis-MGD-type" evidence="12">
    <location>
        <begin position="52"/>
        <end position="108"/>
    </location>
</feature>
<evidence type="ECO:0000256" key="1">
    <source>
        <dbReference type="ARBA" id="ARBA00001942"/>
    </source>
</evidence>
<feature type="chain" id="PRO_5030782730" evidence="11">
    <location>
        <begin position="33"/>
        <end position="841"/>
    </location>
</feature>
<evidence type="ECO:0000256" key="6">
    <source>
        <dbReference type="ARBA" id="ARBA00022729"/>
    </source>
</evidence>
<evidence type="ECO:0000256" key="8">
    <source>
        <dbReference type="ARBA" id="ARBA00023004"/>
    </source>
</evidence>
<dbReference type="RefSeq" id="WP_069125468.1">
    <property type="nucleotide sequence ID" value="NZ_MARB01000013.1"/>
</dbReference>
<dbReference type="SMART" id="SM00926">
    <property type="entry name" value="Molybdop_Fe4S4"/>
    <property type="match status" value="1"/>
</dbReference>
<evidence type="ECO:0000256" key="7">
    <source>
        <dbReference type="ARBA" id="ARBA00023002"/>
    </source>
</evidence>
<dbReference type="PANTHER" id="PTHR43742">
    <property type="entry name" value="TRIMETHYLAMINE-N-OXIDE REDUCTASE"/>
    <property type="match status" value="1"/>
</dbReference>
<dbReference type="Gene3D" id="3.40.50.740">
    <property type="match status" value="1"/>
</dbReference>
<evidence type="ECO:0000313" key="14">
    <source>
        <dbReference type="Proteomes" id="UP000094769"/>
    </source>
</evidence>
<protein>
    <submittedName>
        <fullName evidence="13">Dimethyl sulfoxide reductase subunit A</fullName>
    </submittedName>
</protein>
<evidence type="ECO:0000256" key="4">
    <source>
        <dbReference type="ARBA" id="ARBA00022505"/>
    </source>
</evidence>
<dbReference type="Gene3D" id="2.40.40.20">
    <property type="match status" value="1"/>
</dbReference>
<dbReference type="SUPFAM" id="SSF53706">
    <property type="entry name" value="Formate dehydrogenase/DMSO reductase, domains 1-3"/>
    <property type="match status" value="1"/>
</dbReference>
<dbReference type="Pfam" id="PF01568">
    <property type="entry name" value="Molydop_binding"/>
    <property type="match status" value="1"/>
</dbReference>
<comment type="caution">
    <text evidence="13">The sequence shown here is derived from an EMBL/GenBank/DDBJ whole genome shotgun (WGS) entry which is preliminary data.</text>
</comment>
<dbReference type="GO" id="GO:0046872">
    <property type="term" value="F:metal ion binding"/>
    <property type="evidence" value="ECO:0007669"/>
    <property type="project" value="UniProtKB-KW"/>
</dbReference>
<dbReference type="PANTHER" id="PTHR43742:SF9">
    <property type="entry name" value="TETRATHIONATE REDUCTASE SUBUNIT A"/>
    <property type="match status" value="1"/>
</dbReference>
<dbReference type="Proteomes" id="UP000094769">
    <property type="component" value="Unassembled WGS sequence"/>
</dbReference>
<dbReference type="GO" id="GO:0051539">
    <property type="term" value="F:4 iron, 4 sulfur cluster binding"/>
    <property type="evidence" value="ECO:0007669"/>
    <property type="project" value="UniProtKB-KW"/>
</dbReference>
<dbReference type="InterPro" id="IPR006655">
    <property type="entry name" value="Mopterin_OxRdtase_prok_CS"/>
</dbReference>
<dbReference type="GO" id="GO:0043546">
    <property type="term" value="F:molybdopterin cofactor binding"/>
    <property type="evidence" value="ECO:0007669"/>
    <property type="project" value="InterPro"/>
</dbReference>
<dbReference type="InterPro" id="IPR006963">
    <property type="entry name" value="Mopterin_OxRdtase_4Fe-4S_dom"/>
</dbReference>
<dbReference type="InterPro" id="IPR006656">
    <property type="entry name" value="Mopterin_OxRdtase"/>
</dbReference>
<dbReference type="Gene3D" id="2.20.25.90">
    <property type="entry name" value="ADC-like domains"/>
    <property type="match status" value="1"/>
</dbReference>
<dbReference type="InterPro" id="IPR050612">
    <property type="entry name" value="Prok_Mopterin_Oxidored"/>
</dbReference>
<dbReference type="PROSITE" id="PS51669">
    <property type="entry name" value="4FE4S_MOW_BIS_MGD"/>
    <property type="match status" value="1"/>
</dbReference>
<dbReference type="PROSITE" id="PS51318">
    <property type="entry name" value="TAT"/>
    <property type="match status" value="1"/>
</dbReference>
<keyword evidence="4" id="KW-0500">Molybdenum</keyword>
<dbReference type="InterPro" id="IPR006657">
    <property type="entry name" value="MoPterin_dinucl-bd_dom"/>
</dbReference>
<dbReference type="InterPro" id="IPR009010">
    <property type="entry name" value="Asp_de-COase-like_dom_sf"/>
</dbReference>
<reference evidence="13 14" key="1">
    <citation type="submission" date="2016-06" db="EMBL/GenBank/DDBJ databases">
        <title>Genome sequence of endosymbiont of Candidatus Endolucinida thiodiazotropha.</title>
        <authorList>
            <person name="Poehlein A."/>
            <person name="Koenig S."/>
            <person name="Heiden S.E."/>
            <person name="Thuermer A."/>
            <person name="Voget S."/>
            <person name="Daniel R."/>
            <person name="Markert S."/>
            <person name="Gros O."/>
            <person name="Schweder T."/>
        </authorList>
    </citation>
    <scope>NUCLEOTIDE SEQUENCE [LARGE SCALE GENOMIC DNA]</scope>
    <source>
        <strain evidence="13 14">COS</strain>
    </source>
</reference>
<evidence type="ECO:0000256" key="9">
    <source>
        <dbReference type="ARBA" id="ARBA00023014"/>
    </source>
</evidence>
<dbReference type="Gene3D" id="3.40.228.10">
    <property type="entry name" value="Dimethylsulfoxide Reductase, domain 2"/>
    <property type="match status" value="1"/>
</dbReference>
<organism evidence="13 14">
    <name type="scientific">Candidatus Thiodiazotropha endolucinida</name>
    <dbReference type="NCBI Taxonomy" id="1655433"/>
    <lineage>
        <taxon>Bacteria</taxon>
        <taxon>Pseudomonadati</taxon>
        <taxon>Pseudomonadota</taxon>
        <taxon>Gammaproteobacteria</taxon>
        <taxon>Chromatiales</taxon>
        <taxon>Sedimenticolaceae</taxon>
        <taxon>Candidatus Thiodiazotropha</taxon>
    </lineage>
</organism>
<keyword evidence="3" id="KW-0004">4Fe-4S</keyword>
<feature type="signal peptide" evidence="11">
    <location>
        <begin position="1"/>
        <end position="32"/>
    </location>
</feature>
<evidence type="ECO:0000256" key="2">
    <source>
        <dbReference type="ARBA" id="ARBA00010312"/>
    </source>
</evidence>
<sequence>MKKLNRRDFMKLTAGSGCALAAGLGCSQSAFAGSLKLQAGGKDFSPTTGKERQAIPTACWQCVTRDSMIGYVEDGRLVKLEGHPDSIRTLGKLCAKGQAGINQVYFPDRILHPMKRAGKRGEHKWKRISWDEALDLIVSKLKPLRDAGTPELFMYQYGRHKASQAATMYDFMQAYGTGTIGNHTSVCEAAKWVGQESLWGGMYDNWDYDNTDYVVIFGSNQFETHTNHIPTAQRLIRAKVDRGVPLYVFDVRLTNTAAKADQWVPIKVGHDGLVMLAMCNVIMNEKLYRKDHFKFMRVSEDYKATVDEKIAAVKKNVAKYTPEFAEKQSGVPADTIRKIARGFAKAKSACLVTYRGTVMHYHGADQERAAMLLSAITNNLDRPGGRVMGVGAGWKHPSSPKAKVHKTLHVKDGFPGEAAYPTHHVSHQVLPMIKDGQAGRPKVYWWSCYNPGFINGDNKELQSIMRDESIIPFLISTTIVYDESSQYADLILPDVTYLERWDWEDMVSANQIAEFYIRQPLVKPLGESRCQGDVWPELAKRMGFELAYSSKEDFVRQSCEMTPGVREAGGFEYMKKHGVWHDPEAKPNYGFYETKVDVSGDGVILDEKTGVYWNWKKAGVGTEAEAKGQGYLGTKGAKKAYVAQNIDGTAYLAYPPNTKFVKAGYLDFYSDNFADKGFPAFPSYTPIPEHQKMADDELNLTTYKVAVHTHSRTAHCKWLTEIKHDNPGWINTKTAEARGIKNGDKIRVYNSLGEITTTAYVTEGIIPGVIAISHHLGRKHSGVYGSGKRSPTPGGAAADPDVKNIWWKKHGTHPNTIIPNSSDPISGTQRWMDTVVRVAKA</sequence>
<keyword evidence="5" id="KW-0479">Metal-binding</keyword>
<keyword evidence="8" id="KW-0408">Iron</keyword>
<evidence type="ECO:0000313" key="13">
    <source>
        <dbReference type="EMBL" id="ODJ87317.1"/>
    </source>
</evidence>
<accession>A0A7Z0VKI6</accession>
<evidence type="ECO:0000256" key="3">
    <source>
        <dbReference type="ARBA" id="ARBA00022485"/>
    </source>
</evidence>